<dbReference type="RefSeq" id="WP_187719894.1">
    <property type="nucleotide sequence ID" value="NZ_BAABBL010000027.1"/>
</dbReference>
<dbReference type="SUPFAM" id="SSF55729">
    <property type="entry name" value="Acyl-CoA N-acyltransferases (Nat)"/>
    <property type="match status" value="1"/>
</dbReference>
<gene>
    <name evidence="4" type="ORF">H9L22_10640</name>
</gene>
<proteinExistence type="predicted"/>
<feature type="domain" description="N-acetyltransferase" evidence="3">
    <location>
        <begin position="18"/>
        <end position="176"/>
    </location>
</feature>
<evidence type="ECO:0000256" key="1">
    <source>
        <dbReference type="ARBA" id="ARBA00022679"/>
    </source>
</evidence>
<dbReference type="InterPro" id="IPR016181">
    <property type="entry name" value="Acyl_CoA_acyltransferase"/>
</dbReference>
<dbReference type="Gene3D" id="3.40.630.30">
    <property type="match status" value="1"/>
</dbReference>
<name>A0A7H0H2J2_9ACTN</name>
<organism evidence="4 5">
    <name type="scientific">Tessaracoccus defluvii</name>
    <dbReference type="NCBI Taxonomy" id="1285901"/>
    <lineage>
        <taxon>Bacteria</taxon>
        <taxon>Bacillati</taxon>
        <taxon>Actinomycetota</taxon>
        <taxon>Actinomycetes</taxon>
        <taxon>Propionibacteriales</taxon>
        <taxon>Propionibacteriaceae</taxon>
        <taxon>Tessaracoccus</taxon>
    </lineage>
</organism>
<dbReference type="PROSITE" id="PS51186">
    <property type="entry name" value="GNAT"/>
    <property type="match status" value="1"/>
</dbReference>
<dbReference type="InterPro" id="IPR050680">
    <property type="entry name" value="YpeA/RimI_acetyltransf"/>
</dbReference>
<dbReference type="PANTHER" id="PTHR43420:SF47">
    <property type="entry name" value="N-ACETYLTRANSFERASE DOMAIN-CONTAINING PROTEIN"/>
    <property type="match status" value="1"/>
</dbReference>
<sequence>MDLSFRRAEPHDTTAAQAAYRAIIDHLAETVDYPHWHTENHPTPAEVAGWVEAGELYLAVDADETIAGVVVLNHDAADEYRNAGWAIEAEQDEVLIVHALGVVPDHLGLGVGRFLVDASIRVARERNCRVVRLDTYVENLPARRLHERCGFTDLGCHTVRYDGTELDQFHLFEYVL</sequence>
<dbReference type="CDD" id="cd04301">
    <property type="entry name" value="NAT_SF"/>
    <property type="match status" value="1"/>
</dbReference>
<dbReference type="Pfam" id="PF00583">
    <property type="entry name" value="Acetyltransf_1"/>
    <property type="match status" value="1"/>
</dbReference>
<accession>A0A7H0H2J2</accession>
<keyword evidence="5" id="KW-1185">Reference proteome</keyword>
<dbReference type="GO" id="GO:0016747">
    <property type="term" value="F:acyltransferase activity, transferring groups other than amino-acyl groups"/>
    <property type="evidence" value="ECO:0007669"/>
    <property type="project" value="InterPro"/>
</dbReference>
<dbReference type="PANTHER" id="PTHR43420">
    <property type="entry name" value="ACETYLTRANSFERASE"/>
    <property type="match status" value="1"/>
</dbReference>
<keyword evidence="1 4" id="KW-0808">Transferase</keyword>
<protein>
    <submittedName>
        <fullName evidence="4">GNAT family N-acetyltransferase</fullName>
    </submittedName>
</protein>
<evidence type="ECO:0000256" key="2">
    <source>
        <dbReference type="ARBA" id="ARBA00023315"/>
    </source>
</evidence>
<reference evidence="4 5" key="1">
    <citation type="submission" date="2020-08" db="EMBL/GenBank/DDBJ databases">
        <title>Genome sequence of Tessaracoccus defluvii JCM 17540T.</title>
        <authorList>
            <person name="Hyun D.-W."/>
            <person name="Bae J.-W."/>
        </authorList>
    </citation>
    <scope>NUCLEOTIDE SEQUENCE [LARGE SCALE GENOMIC DNA]</scope>
    <source>
        <strain evidence="4 5">JCM 17540</strain>
    </source>
</reference>
<dbReference type="AlphaFoldDB" id="A0A7H0H2J2"/>
<dbReference type="InterPro" id="IPR000182">
    <property type="entry name" value="GNAT_dom"/>
</dbReference>
<evidence type="ECO:0000313" key="5">
    <source>
        <dbReference type="Proteomes" id="UP000516117"/>
    </source>
</evidence>
<evidence type="ECO:0000313" key="4">
    <source>
        <dbReference type="EMBL" id="QNP54758.1"/>
    </source>
</evidence>
<dbReference type="Proteomes" id="UP000516117">
    <property type="component" value="Chromosome"/>
</dbReference>
<evidence type="ECO:0000259" key="3">
    <source>
        <dbReference type="PROSITE" id="PS51186"/>
    </source>
</evidence>
<dbReference type="KEGG" id="tdf:H9L22_10640"/>
<dbReference type="EMBL" id="CP060789">
    <property type="protein sequence ID" value="QNP54758.1"/>
    <property type="molecule type" value="Genomic_DNA"/>
</dbReference>
<keyword evidence="2" id="KW-0012">Acyltransferase</keyword>